<protein>
    <recommendedName>
        <fullName evidence="3">Lipoprotein</fullName>
    </recommendedName>
</protein>
<dbReference type="EMBL" id="JAIUJS010000002">
    <property type="protein sequence ID" value="MCA0152275.1"/>
    <property type="molecule type" value="Genomic_DNA"/>
</dbReference>
<evidence type="ECO:0000313" key="2">
    <source>
        <dbReference type="Proteomes" id="UP001198402"/>
    </source>
</evidence>
<dbReference type="PROSITE" id="PS51257">
    <property type="entry name" value="PROKAR_LIPOPROTEIN"/>
    <property type="match status" value="1"/>
</dbReference>
<keyword evidence="2" id="KW-1185">Reference proteome</keyword>
<comment type="caution">
    <text evidence="1">The sequence shown here is derived from an EMBL/GenBank/DDBJ whole genome shotgun (WGS) entry which is preliminary data.</text>
</comment>
<dbReference type="Proteomes" id="UP001198402">
    <property type="component" value="Unassembled WGS sequence"/>
</dbReference>
<evidence type="ECO:0000313" key="1">
    <source>
        <dbReference type="EMBL" id="MCA0152275.1"/>
    </source>
</evidence>
<dbReference type="RefSeq" id="WP_224477218.1">
    <property type="nucleotide sequence ID" value="NZ_JAIUJS010000002.1"/>
</dbReference>
<gene>
    <name evidence="1" type="ORF">LBV24_03535</name>
</gene>
<sequence length="177" mass="20324">MKSVFLYLNFFMFILVGCGESADTDSTTEPIDEQKKDEKITQKTIDGFEYTDYVLSEEAEKAVANWEKYQELAIQVSYLKKADLSFFDSEAQLLIDFVEKFKSTIPEDLQTNPIVSRVVIIETALLRLNANLTLDNIDGEEKTQSLKAVFVAMSNLNFQINKKLERDLYDKITSDNF</sequence>
<organism evidence="1 2">
    <name type="scientific">Winogradskyella vincentii</name>
    <dbReference type="NCBI Taxonomy" id="2877122"/>
    <lineage>
        <taxon>Bacteria</taxon>
        <taxon>Pseudomonadati</taxon>
        <taxon>Bacteroidota</taxon>
        <taxon>Flavobacteriia</taxon>
        <taxon>Flavobacteriales</taxon>
        <taxon>Flavobacteriaceae</taxon>
        <taxon>Winogradskyella</taxon>
    </lineage>
</organism>
<evidence type="ECO:0008006" key="3">
    <source>
        <dbReference type="Google" id="ProtNLM"/>
    </source>
</evidence>
<proteinExistence type="predicted"/>
<name>A0ABS7XX99_9FLAO</name>
<accession>A0ABS7XX99</accession>
<reference evidence="2" key="1">
    <citation type="submission" date="2023-07" db="EMBL/GenBank/DDBJ databases">
        <authorList>
            <person name="Yue Y."/>
        </authorList>
    </citation>
    <scope>NUCLEOTIDE SEQUENCE [LARGE SCALE GENOMIC DNA]</scope>
    <source>
        <strain evidence="2">2Y89</strain>
    </source>
</reference>